<dbReference type="AlphaFoldDB" id="A0AA35ZZC6"/>
<dbReference type="PANTHER" id="PTHR46287">
    <property type="entry name" value="BTB/POZ AND TAZ DOMAIN-CONTAINING PROTEIN 3-RELATED"/>
    <property type="match status" value="1"/>
</dbReference>
<dbReference type="Gene3D" id="3.30.710.10">
    <property type="entry name" value="Potassium Channel Kv1.1, Chain A"/>
    <property type="match status" value="1"/>
</dbReference>
<protein>
    <submittedName>
        <fullName evidence="2">Uncharacterized protein</fullName>
    </submittedName>
</protein>
<comment type="pathway">
    <text evidence="1">Protein modification; protein ubiquitination.</text>
</comment>
<reference evidence="2" key="1">
    <citation type="submission" date="2023-04" db="EMBL/GenBank/DDBJ databases">
        <authorList>
            <person name="Vijverberg K."/>
            <person name="Xiong W."/>
            <person name="Schranz E."/>
        </authorList>
    </citation>
    <scope>NUCLEOTIDE SEQUENCE</scope>
</reference>
<dbReference type="EMBL" id="OX465085">
    <property type="protein sequence ID" value="CAI9300617.1"/>
    <property type="molecule type" value="Genomic_DNA"/>
</dbReference>
<evidence type="ECO:0000313" key="2">
    <source>
        <dbReference type="EMBL" id="CAI9300617.1"/>
    </source>
</evidence>
<proteinExistence type="predicted"/>
<sequence>MEKFGIHLLMLFHVYLVPQFKSRCSKALIERLTIENVVDVLQLARLSNEPDLHLKCLEILQVIDESELKRRSVGKNKTCIFSVKGCGNSSNSILPSANYLLQPVKFHFADDSMDDIGLEDFMMAEQLSLVFTKEIVILLIE</sequence>
<dbReference type="InterPro" id="IPR044513">
    <property type="entry name" value="BT1/2/3/4/5"/>
</dbReference>
<accession>A0AA35ZZC6</accession>
<gene>
    <name evidence="2" type="ORF">LSALG_LOCUS39240</name>
</gene>
<keyword evidence="3" id="KW-1185">Reference proteome</keyword>
<evidence type="ECO:0000256" key="1">
    <source>
        <dbReference type="ARBA" id="ARBA00004906"/>
    </source>
</evidence>
<organism evidence="2 3">
    <name type="scientific">Lactuca saligna</name>
    <name type="common">Willowleaf lettuce</name>
    <dbReference type="NCBI Taxonomy" id="75948"/>
    <lineage>
        <taxon>Eukaryota</taxon>
        <taxon>Viridiplantae</taxon>
        <taxon>Streptophyta</taxon>
        <taxon>Embryophyta</taxon>
        <taxon>Tracheophyta</taxon>
        <taxon>Spermatophyta</taxon>
        <taxon>Magnoliopsida</taxon>
        <taxon>eudicotyledons</taxon>
        <taxon>Gunneridae</taxon>
        <taxon>Pentapetalae</taxon>
        <taxon>asterids</taxon>
        <taxon>campanulids</taxon>
        <taxon>Asterales</taxon>
        <taxon>Asteraceae</taxon>
        <taxon>Cichorioideae</taxon>
        <taxon>Cichorieae</taxon>
        <taxon>Lactucinae</taxon>
        <taxon>Lactuca</taxon>
    </lineage>
</organism>
<dbReference type="Proteomes" id="UP001177003">
    <property type="component" value="Chromosome 9"/>
</dbReference>
<name>A0AA35ZZC6_LACSI</name>
<dbReference type="InterPro" id="IPR011333">
    <property type="entry name" value="SKP1/BTB/POZ_sf"/>
</dbReference>
<dbReference type="GO" id="GO:0005634">
    <property type="term" value="C:nucleus"/>
    <property type="evidence" value="ECO:0007669"/>
    <property type="project" value="TreeGrafter"/>
</dbReference>
<dbReference type="PANTHER" id="PTHR46287:SF4">
    <property type="entry name" value="BTB_POZ AND TAZ DOMAIN-CONTAINING PROTEIN 2"/>
    <property type="match status" value="1"/>
</dbReference>
<evidence type="ECO:0000313" key="3">
    <source>
        <dbReference type="Proteomes" id="UP001177003"/>
    </source>
</evidence>